<keyword evidence="2" id="KW-1185">Reference proteome</keyword>
<evidence type="ECO:0000313" key="2">
    <source>
        <dbReference type="Proteomes" id="UP000671852"/>
    </source>
</evidence>
<sequence>MSSKNLDLELFQRFMNAYSSISARKDYRGSLDKVKESDAIIVLGTRISSESPELYDSLKIASEKNYAKILYAHPIEDVSMQGIATQFMKYEAGSEEGVIALFANYILENSVLPEDKRAFLNDLDLGNLEAESNIGEEEFEGMIQLFENSKSKIIIIGNDVMAHDRAENIAKLCALIENNSEFSLLVIPDERNEISLSSLSEVDGELEKVEELPEFNGTVIYNINRLEDSDSRLRGSEQFARAAKISDGDFISISFAGLTINREFKIENELKGTIALNPTFDIAVDTRRYKFERSEINKINPNSESNNE</sequence>
<dbReference type="Gene3D" id="3.40.228.10">
    <property type="entry name" value="Dimethylsulfoxide Reductase, domain 2"/>
    <property type="match status" value="1"/>
</dbReference>
<reference evidence="1" key="1">
    <citation type="submission" date="2019-11" db="EMBL/GenBank/DDBJ databases">
        <authorList>
            <person name="Kojima H."/>
        </authorList>
    </citation>
    <scope>NUCLEOTIDE SEQUENCE</scope>
    <source>
        <strain evidence="1">H1576</strain>
    </source>
</reference>
<accession>A0A975GC64</accession>
<proteinExistence type="predicted"/>
<gene>
    <name evidence="1" type="ORF">GJV85_02050</name>
</gene>
<protein>
    <recommendedName>
        <fullName evidence="3">NADH-quinone oxidoreductase subunit G</fullName>
    </recommendedName>
</protein>
<evidence type="ECO:0000313" key="1">
    <source>
        <dbReference type="EMBL" id="QSZ40944.1"/>
    </source>
</evidence>
<name>A0A975GC64_9BACT</name>
<evidence type="ECO:0008006" key="3">
    <source>
        <dbReference type="Google" id="ProtNLM"/>
    </source>
</evidence>
<dbReference type="KEGG" id="saqt:GJV85_02050"/>
<organism evidence="1 2">
    <name type="scientific">Sulfurimonas aquatica</name>
    <dbReference type="NCBI Taxonomy" id="2672570"/>
    <lineage>
        <taxon>Bacteria</taxon>
        <taxon>Pseudomonadati</taxon>
        <taxon>Campylobacterota</taxon>
        <taxon>Epsilonproteobacteria</taxon>
        <taxon>Campylobacterales</taxon>
        <taxon>Sulfurimonadaceae</taxon>
        <taxon>Sulfurimonas</taxon>
    </lineage>
</organism>
<dbReference type="SUPFAM" id="SSF53706">
    <property type="entry name" value="Formate dehydrogenase/DMSO reductase, domains 1-3"/>
    <property type="match status" value="1"/>
</dbReference>
<dbReference type="Proteomes" id="UP000671852">
    <property type="component" value="Chromosome"/>
</dbReference>
<dbReference type="EMBL" id="CP046072">
    <property type="protein sequence ID" value="QSZ40944.1"/>
    <property type="molecule type" value="Genomic_DNA"/>
</dbReference>
<reference evidence="1" key="2">
    <citation type="submission" date="2021-04" db="EMBL/GenBank/DDBJ databases">
        <title>Isolation and characterization of a novel species of the genus Sulfurimonas.</title>
        <authorList>
            <person name="Fukui M."/>
        </authorList>
    </citation>
    <scope>NUCLEOTIDE SEQUENCE</scope>
    <source>
        <strain evidence="1">H1576</strain>
    </source>
</reference>
<dbReference type="AlphaFoldDB" id="A0A975GC64"/>
<dbReference type="RefSeq" id="WP_207562218.1">
    <property type="nucleotide sequence ID" value="NZ_CP046072.1"/>
</dbReference>